<evidence type="ECO:0000313" key="2">
    <source>
        <dbReference type="EMBL" id="MDQ0180826.1"/>
    </source>
</evidence>
<gene>
    <name evidence="1" type="ORF">J2S90_001700</name>
    <name evidence="2" type="ORF">J2S93_002253</name>
</gene>
<dbReference type="AlphaFoldDB" id="A0AAW8DAI9"/>
<proteinExistence type="predicted"/>
<evidence type="ECO:0000313" key="1">
    <source>
        <dbReference type="EMBL" id="MDP9904745.1"/>
    </source>
</evidence>
<evidence type="ECO:0000313" key="3">
    <source>
        <dbReference type="Proteomes" id="UP001230951"/>
    </source>
</evidence>
<reference evidence="1 3" key="1">
    <citation type="submission" date="2023-07" db="EMBL/GenBank/DDBJ databases">
        <title>Sorghum-associated microbial communities from plants grown in Nebraska, USA.</title>
        <authorList>
            <person name="Schachtman D."/>
        </authorList>
    </citation>
    <scope>NUCLEOTIDE SEQUENCE</scope>
    <source>
        <strain evidence="1">DS1006</strain>
        <strain evidence="2 3">DS1016</strain>
    </source>
</reference>
<dbReference type="Proteomes" id="UP001230951">
    <property type="component" value="Unassembled WGS sequence"/>
</dbReference>
<dbReference type="Proteomes" id="UP001242995">
    <property type="component" value="Unassembled WGS sequence"/>
</dbReference>
<comment type="caution">
    <text evidence="1">The sequence shown here is derived from an EMBL/GenBank/DDBJ whole genome shotgun (WGS) entry which is preliminary data.</text>
</comment>
<sequence>MTQSSDLRARLLTAIQSREHKEIVFHDLDQVPVGSSGYFSPSGQSATRGPYGWVSHDISFAPRDNQVFTSHHGPANDEKLAELLEATLVPENTILVSFEAVTDSESDWDNETLVSQPLDPFEHAGPFRVSWEIDSDEDISPARAAANVWTQSFNRGTDQPSPDDACVFTVTDSKTGTNLTIDLSDPTYAGLFN</sequence>
<dbReference type="RefSeq" id="WP_306960637.1">
    <property type="nucleotide sequence ID" value="NZ_JAUSRG010000003.1"/>
</dbReference>
<dbReference type="EMBL" id="JAUSRG010000003">
    <property type="protein sequence ID" value="MDP9904745.1"/>
    <property type="molecule type" value="Genomic_DNA"/>
</dbReference>
<accession>A0AAW8DAI9</accession>
<dbReference type="EMBL" id="JAUSTF010000004">
    <property type="protein sequence ID" value="MDQ0180826.1"/>
    <property type="molecule type" value="Genomic_DNA"/>
</dbReference>
<keyword evidence="3" id="KW-1185">Reference proteome</keyword>
<name>A0AAW8DAI9_9MICC</name>
<evidence type="ECO:0000313" key="4">
    <source>
        <dbReference type="Proteomes" id="UP001242995"/>
    </source>
</evidence>
<protein>
    <submittedName>
        <fullName evidence="1">Uncharacterized protein</fullName>
    </submittedName>
</protein>
<organism evidence="1 4">
    <name type="scientific">Arthrobacter bambusae</name>
    <dbReference type="NCBI Taxonomy" id="1338426"/>
    <lineage>
        <taxon>Bacteria</taxon>
        <taxon>Bacillati</taxon>
        <taxon>Actinomycetota</taxon>
        <taxon>Actinomycetes</taxon>
        <taxon>Micrococcales</taxon>
        <taxon>Micrococcaceae</taxon>
        <taxon>Arthrobacter</taxon>
    </lineage>
</organism>